<dbReference type="GO" id="GO:0003676">
    <property type="term" value="F:nucleic acid binding"/>
    <property type="evidence" value="ECO:0007669"/>
    <property type="project" value="InterPro"/>
</dbReference>
<dbReference type="InterPro" id="IPR050275">
    <property type="entry name" value="PGM_Phosphatase"/>
</dbReference>
<evidence type="ECO:0000256" key="3">
    <source>
        <dbReference type="SAM" id="MobiDB-lite"/>
    </source>
</evidence>
<organism evidence="5 6">
    <name type="scientific">Janibacter indicus</name>
    <dbReference type="NCBI Taxonomy" id="857417"/>
    <lineage>
        <taxon>Bacteria</taxon>
        <taxon>Bacillati</taxon>
        <taxon>Actinomycetota</taxon>
        <taxon>Actinomycetes</taxon>
        <taxon>Micrococcales</taxon>
        <taxon>Intrasporangiaceae</taxon>
        <taxon>Janibacter</taxon>
    </lineage>
</organism>
<dbReference type="Pfam" id="PF13456">
    <property type="entry name" value="RVT_3"/>
    <property type="match status" value="1"/>
</dbReference>
<dbReference type="SUPFAM" id="SSF53098">
    <property type="entry name" value="Ribonuclease H-like"/>
    <property type="match status" value="1"/>
</dbReference>
<dbReference type="InterPro" id="IPR029033">
    <property type="entry name" value="His_PPase_superfam"/>
</dbReference>
<dbReference type="PANTHER" id="PTHR48100:SF1">
    <property type="entry name" value="HISTIDINE PHOSPHATASE FAMILY PROTEIN-RELATED"/>
    <property type="match status" value="1"/>
</dbReference>
<dbReference type="GO" id="GO:0005737">
    <property type="term" value="C:cytoplasm"/>
    <property type="evidence" value="ECO:0007669"/>
    <property type="project" value="TreeGrafter"/>
</dbReference>
<dbReference type="InterPro" id="IPR013078">
    <property type="entry name" value="His_Pase_superF_clade-1"/>
</dbReference>
<evidence type="ECO:0000313" key="5">
    <source>
        <dbReference type="EMBL" id="APH01690.1"/>
    </source>
</evidence>
<dbReference type="InterPro" id="IPR002156">
    <property type="entry name" value="RNaseH_domain"/>
</dbReference>
<evidence type="ECO:0000313" key="6">
    <source>
        <dbReference type="Proteomes" id="UP000182938"/>
    </source>
</evidence>
<dbReference type="Pfam" id="PF00300">
    <property type="entry name" value="His_Phos_1"/>
    <property type="match status" value="1"/>
</dbReference>
<dbReference type="Gene3D" id="3.40.50.1240">
    <property type="entry name" value="Phosphoglycerate mutase-like"/>
    <property type="match status" value="1"/>
</dbReference>
<proteinExistence type="predicted"/>
<dbReference type="Gene3D" id="3.30.420.10">
    <property type="entry name" value="Ribonuclease H-like superfamily/Ribonuclease H"/>
    <property type="match status" value="1"/>
</dbReference>
<dbReference type="EMBL" id="CP013290">
    <property type="protein sequence ID" value="APH01690.1"/>
    <property type="molecule type" value="Genomic_DNA"/>
</dbReference>
<dbReference type="InterPro" id="IPR036397">
    <property type="entry name" value="RNaseH_sf"/>
</dbReference>
<feature type="region of interest" description="Disordered" evidence="3">
    <location>
        <begin position="149"/>
        <end position="174"/>
    </location>
</feature>
<dbReference type="GO" id="GO:0016791">
    <property type="term" value="F:phosphatase activity"/>
    <property type="evidence" value="ECO:0007669"/>
    <property type="project" value="TreeGrafter"/>
</dbReference>
<dbReference type="AlphaFoldDB" id="A0A1L3MH86"/>
<dbReference type="PANTHER" id="PTHR48100">
    <property type="entry name" value="BROAD-SPECIFICITY PHOSPHATASE YOR283W-RELATED"/>
    <property type="match status" value="1"/>
</dbReference>
<feature type="binding site" evidence="2">
    <location>
        <position position="236"/>
    </location>
    <ligand>
        <name>substrate</name>
    </ligand>
</feature>
<dbReference type="GO" id="GO:0004523">
    <property type="term" value="F:RNA-DNA hybrid ribonuclease activity"/>
    <property type="evidence" value="ECO:0007669"/>
    <property type="project" value="InterPro"/>
</dbReference>
<name>A0A1L3MH86_9MICO</name>
<dbReference type="SUPFAM" id="SSF53254">
    <property type="entry name" value="Phosphoglycerate mutase-like"/>
    <property type="match status" value="1"/>
</dbReference>
<gene>
    <name evidence="5" type="ORF">ASJ30_09240</name>
</gene>
<dbReference type="CDD" id="cd09279">
    <property type="entry name" value="RNase_HI_like"/>
    <property type="match status" value="1"/>
</dbReference>
<dbReference type="CDD" id="cd07067">
    <property type="entry name" value="HP_PGM_like"/>
    <property type="match status" value="1"/>
</dbReference>
<dbReference type="PROSITE" id="PS50879">
    <property type="entry name" value="RNASE_H_1"/>
    <property type="match status" value="1"/>
</dbReference>
<dbReference type="InterPro" id="IPR012337">
    <property type="entry name" value="RNaseH-like_sf"/>
</dbReference>
<dbReference type="RefSeq" id="WP_072624850.1">
    <property type="nucleotide sequence ID" value="NZ_CP013290.1"/>
</dbReference>
<reference evidence="5 6" key="1">
    <citation type="submission" date="2015-11" db="EMBL/GenBank/DDBJ databases">
        <authorList>
            <person name="Zhang Y."/>
            <person name="Guo Z."/>
        </authorList>
    </citation>
    <scope>NUCLEOTIDE SEQUENCE [LARGE SCALE GENOMIC DNA]</scope>
    <source>
        <strain evidence="5 6">YFY001</strain>
    </source>
</reference>
<dbReference type="SMART" id="SM00855">
    <property type="entry name" value="PGAM"/>
    <property type="match status" value="1"/>
</dbReference>
<keyword evidence="6" id="KW-1185">Reference proteome</keyword>
<protein>
    <submittedName>
        <fullName evidence="5">Ribonuclease HI</fullName>
    </submittedName>
</protein>
<evidence type="ECO:0000259" key="4">
    <source>
        <dbReference type="PROSITE" id="PS50879"/>
    </source>
</evidence>
<evidence type="ECO:0000256" key="1">
    <source>
        <dbReference type="PIRSR" id="PIRSR613078-1"/>
    </source>
</evidence>
<sequence length="373" mass="39845">MGRTLRVEADGGSRGNPGVAGYGALVRDEAGTVLVELAAPIGTASNNVAEYRGMLAGLAAAHRISADAEVVVAMDSQLVVEQMSGRWKVKHPDMRALAQQGRDLVARIVDAGGSVDFVWVPRADNSAADALSNRGMDGDEVEDWHADEQERDDLAPSRDGEQEPARPWSGRGTPTRVVLVRHGVTAFTEQGRLDGRGGYDPDLTDAGRRQAQRAADLVAGLVGDDPVQVLTSDLARARQTGAVIAERLGTAIEVDRDWDEQSFGDWDGAAVRDLVKDAAEDFRALRDDRGYARPGGESHDEMVERVLGAWERVVARGGTVVVASHRKPILAVLGLVLGLPHESMWRIAGSPGSLTGIEAWPDGQAVVAFTNRT</sequence>
<dbReference type="Proteomes" id="UP000182938">
    <property type="component" value="Chromosome"/>
</dbReference>
<accession>A0A1L3MH86</accession>
<evidence type="ECO:0000256" key="2">
    <source>
        <dbReference type="PIRSR" id="PIRSR613078-2"/>
    </source>
</evidence>
<dbReference type="KEGG" id="jte:ASJ30_09240"/>
<feature type="active site" description="Proton donor/acceptor" evidence="1">
    <location>
        <position position="260"/>
    </location>
</feature>
<dbReference type="NCBIfam" id="NF005567">
    <property type="entry name" value="PRK07238.1"/>
    <property type="match status" value="1"/>
</dbReference>
<feature type="compositionally biased region" description="Basic and acidic residues" evidence="3">
    <location>
        <begin position="149"/>
        <end position="164"/>
    </location>
</feature>
<feature type="active site" description="Tele-phosphohistidine intermediate" evidence="1">
    <location>
        <position position="182"/>
    </location>
</feature>
<feature type="domain" description="RNase H type-1" evidence="4">
    <location>
        <begin position="1"/>
        <end position="137"/>
    </location>
</feature>